<dbReference type="AlphaFoldDB" id="A0A401U497"/>
<keyword evidence="2" id="KW-1185">Reference proteome</keyword>
<proteinExistence type="predicted"/>
<evidence type="ECO:0000313" key="2">
    <source>
        <dbReference type="Proteomes" id="UP000287033"/>
    </source>
</evidence>
<protein>
    <submittedName>
        <fullName evidence="1">Uncharacterized protein</fullName>
    </submittedName>
</protein>
<name>A0A401U497_CHIPU</name>
<sequence length="72" mass="8178">MEALPNEVTGSIGTSTAFAAWNAAVYVAQIEDERLTETTENGRALEATREVLRKHNGLWFYDESYVISRRRD</sequence>
<comment type="caution">
    <text evidence="1">The sequence shown here is derived from an EMBL/GenBank/DDBJ whole genome shotgun (WGS) entry which is preliminary data.</text>
</comment>
<accession>A0A401U497</accession>
<dbReference type="EMBL" id="BEZZ01278617">
    <property type="protein sequence ID" value="GCC49711.1"/>
    <property type="molecule type" value="Genomic_DNA"/>
</dbReference>
<evidence type="ECO:0000313" key="1">
    <source>
        <dbReference type="EMBL" id="GCC49711.1"/>
    </source>
</evidence>
<gene>
    <name evidence="1" type="ORF">chiPu_0033988</name>
</gene>
<reference evidence="1 2" key="1">
    <citation type="journal article" date="2018" name="Nat. Ecol. Evol.">
        <title>Shark genomes provide insights into elasmobranch evolution and the origin of vertebrates.</title>
        <authorList>
            <person name="Hara Y"/>
            <person name="Yamaguchi K"/>
            <person name="Onimaru K"/>
            <person name="Kadota M"/>
            <person name="Koyanagi M"/>
            <person name="Keeley SD"/>
            <person name="Tatsumi K"/>
            <person name="Tanaka K"/>
            <person name="Motone F"/>
            <person name="Kageyama Y"/>
            <person name="Nozu R"/>
            <person name="Adachi N"/>
            <person name="Nishimura O"/>
            <person name="Nakagawa R"/>
            <person name="Tanegashima C"/>
            <person name="Kiyatake I"/>
            <person name="Matsumoto R"/>
            <person name="Murakumo K"/>
            <person name="Nishida K"/>
            <person name="Terakita A"/>
            <person name="Kuratani S"/>
            <person name="Sato K"/>
            <person name="Hyodo S Kuraku.S."/>
        </authorList>
    </citation>
    <scope>NUCLEOTIDE SEQUENCE [LARGE SCALE GENOMIC DNA]</scope>
</reference>
<organism evidence="1 2">
    <name type="scientific">Chiloscyllium punctatum</name>
    <name type="common">Brownbanded bambooshark</name>
    <name type="synonym">Hemiscyllium punctatum</name>
    <dbReference type="NCBI Taxonomy" id="137246"/>
    <lineage>
        <taxon>Eukaryota</taxon>
        <taxon>Metazoa</taxon>
        <taxon>Chordata</taxon>
        <taxon>Craniata</taxon>
        <taxon>Vertebrata</taxon>
        <taxon>Chondrichthyes</taxon>
        <taxon>Elasmobranchii</taxon>
        <taxon>Galeomorphii</taxon>
        <taxon>Galeoidea</taxon>
        <taxon>Orectolobiformes</taxon>
        <taxon>Hemiscylliidae</taxon>
        <taxon>Chiloscyllium</taxon>
    </lineage>
</organism>
<dbReference type="Proteomes" id="UP000287033">
    <property type="component" value="Unassembled WGS sequence"/>
</dbReference>